<dbReference type="AlphaFoldDB" id="A0AAV4V6G9"/>
<evidence type="ECO:0000313" key="2">
    <source>
        <dbReference type="Proteomes" id="UP001054945"/>
    </source>
</evidence>
<sequence>MRNLPPGDGKRRYYPTRTLSDDKIAVFPTPRALPILIYQKENDDKGPSGGLERDAWRRKRHIIRLGLLQMTRLLSSHSEGRANLNLSKEKRRQRAIRRSRGEKCMVEEGVLRS</sequence>
<dbReference type="Proteomes" id="UP001054945">
    <property type="component" value="Unassembled WGS sequence"/>
</dbReference>
<organism evidence="1 2">
    <name type="scientific">Caerostris extrusa</name>
    <name type="common">Bark spider</name>
    <name type="synonym">Caerostris bankana</name>
    <dbReference type="NCBI Taxonomy" id="172846"/>
    <lineage>
        <taxon>Eukaryota</taxon>
        <taxon>Metazoa</taxon>
        <taxon>Ecdysozoa</taxon>
        <taxon>Arthropoda</taxon>
        <taxon>Chelicerata</taxon>
        <taxon>Arachnida</taxon>
        <taxon>Araneae</taxon>
        <taxon>Araneomorphae</taxon>
        <taxon>Entelegynae</taxon>
        <taxon>Araneoidea</taxon>
        <taxon>Araneidae</taxon>
        <taxon>Caerostris</taxon>
    </lineage>
</organism>
<gene>
    <name evidence="1" type="ORF">CEXT_793151</name>
</gene>
<accession>A0AAV4V6G9</accession>
<keyword evidence="2" id="KW-1185">Reference proteome</keyword>
<protein>
    <submittedName>
        <fullName evidence="1">Uncharacterized protein</fullName>
    </submittedName>
</protein>
<dbReference type="EMBL" id="BPLR01013982">
    <property type="protein sequence ID" value="GIY65328.1"/>
    <property type="molecule type" value="Genomic_DNA"/>
</dbReference>
<evidence type="ECO:0000313" key="1">
    <source>
        <dbReference type="EMBL" id="GIY65328.1"/>
    </source>
</evidence>
<reference evidence="1 2" key="1">
    <citation type="submission" date="2021-06" db="EMBL/GenBank/DDBJ databases">
        <title>Caerostris extrusa draft genome.</title>
        <authorList>
            <person name="Kono N."/>
            <person name="Arakawa K."/>
        </authorList>
    </citation>
    <scope>NUCLEOTIDE SEQUENCE [LARGE SCALE GENOMIC DNA]</scope>
</reference>
<name>A0AAV4V6G9_CAEEX</name>
<proteinExistence type="predicted"/>
<comment type="caution">
    <text evidence="1">The sequence shown here is derived from an EMBL/GenBank/DDBJ whole genome shotgun (WGS) entry which is preliminary data.</text>
</comment>